<evidence type="ECO:0000313" key="3">
    <source>
        <dbReference type="Proteomes" id="UP000014065"/>
    </source>
</evidence>
<dbReference type="InterPro" id="IPR036736">
    <property type="entry name" value="ACP-like_sf"/>
</dbReference>
<name>S2EKM9_9ARCH</name>
<proteinExistence type="predicted"/>
<dbReference type="InterPro" id="IPR009081">
    <property type="entry name" value="PP-bd_ACP"/>
</dbReference>
<dbReference type="AlphaFoldDB" id="S2EKM9"/>
<dbReference type="SUPFAM" id="SSF47336">
    <property type="entry name" value="ACP-like"/>
    <property type="match status" value="1"/>
</dbReference>
<sequence length="79" mass="9225">MTSKLYELVSQIMHVPISEIKDDSGPQSIETWDSFNLYLLLNEIENEFKIRFTLDESLSIKNVSDFKKHLKNHGIILND</sequence>
<dbReference type="Pfam" id="PF00550">
    <property type="entry name" value="PP-binding"/>
    <property type="match status" value="1"/>
</dbReference>
<dbReference type="Gene3D" id="1.10.1200.10">
    <property type="entry name" value="ACP-like"/>
    <property type="match status" value="1"/>
</dbReference>
<dbReference type="OrthoDB" id="9245at2157"/>
<dbReference type="Proteomes" id="UP000014065">
    <property type="component" value="Unassembled WGS sequence"/>
</dbReference>
<reference evidence="2 3" key="1">
    <citation type="journal article" date="2012" name="J. Bacteriol.">
        <title>Genome Sequence of "Candidatus Nitrosoarchaeum limnia" BG20, a Low-Salinity Ammonia-Oxidizing Archaeon from the San Francisco Bay Estuary.</title>
        <authorList>
            <person name="Mosier A.C."/>
            <person name="Allen E.E."/>
            <person name="Kim M."/>
            <person name="Ferriera S."/>
            <person name="Francis C.A."/>
        </authorList>
    </citation>
    <scope>NUCLEOTIDE SEQUENCE [LARGE SCALE GENOMIC DNA]</scope>
    <source>
        <strain evidence="2 3">BG20</strain>
    </source>
</reference>
<protein>
    <recommendedName>
        <fullName evidence="1">Carrier domain-containing protein</fullName>
    </recommendedName>
</protein>
<gene>
    <name evidence="2" type="ORF">BG20_I0193</name>
</gene>
<comment type="caution">
    <text evidence="2">The sequence shown here is derived from an EMBL/GenBank/DDBJ whole genome shotgun (WGS) entry which is preliminary data.</text>
</comment>
<evidence type="ECO:0000259" key="1">
    <source>
        <dbReference type="Pfam" id="PF00550"/>
    </source>
</evidence>
<dbReference type="RefSeq" id="WP_010192808.1">
    <property type="nucleotide sequence ID" value="NZ_AHJG01000197.1"/>
</dbReference>
<organism evidence="2 3">
    <name type="scientific">Candidatus Nitrosarchaeum limnium BG20</name>
    <dbReference type="NCBI Taxonomy" id="859192"/>
    <lineage>
        <taxon>Archaea</taxon>
        <taxon>Nitrososphaerota</taxon>
        <taxon>Nitrososphaeria</taxon>
        <taxon>Nitrosopumilales</taxon>
        <taxon>Nitrosopumilaceae</taxon>
        <taxon>Nitrosarchaeum</taxon>
    </lineage>
</organism>
<feature type="domain" description="Carrier" evidence="1">
    <location>
        <begin position="4"/>
        <end position="70"/>
    </location>
</feature>
<accession>S2EKM9</accession>
<evidence type="ECO:0000313" key="2">
    <source>
        <dbReference type="EMBL" id="EPA05207.1"/>
    </source>
</evidence>
<keyword evidence="3" id="KW-1185">Reference proteome</keyword>
<dbReference type="EMBL" id="AHJG01000197">
    <property type="protein sequence ID" value="EPA05207.1"/>
    <property type="molecule type" value="Genomic_DNA"/>
</dbReference>